<keyword evidence="1" id="KW-0732">Signal</keyword>
<dbReference type="EMBL" id="LR134533">
    <property type="protein sequence ID" value="VEJ50858.1"/>
    <property type="molecule type" value="Genomic_DNA"/>
</dbReference>
<evidence type="ECO:0000313" key="2">
    <source>
        <dbReference type="EMBL" id="VEJ50858.1"/>
    </source>
</evidence>
<evidence type="ECO:0000313" key="3">
    <source>
        <dbReference type="Proteomes" id="UP000272771"/>
    </source>
</evidence>
<dbReference type="Proteomes" id="UP000272771">
    <property type="component" value="Chromosome"/>
</dbReference>
<dbReference type="RefSeq" id="WP_004283145.1">
    <property type="nucleotide sequence ID" value="NZ_CAUJRG010000007.1"/>
</dbReference>
<dbReference type="STRING" id="28091.SAMEA3174300_01533"/>
<protein>
    <recommendedName>
        <fullName evidence="4">Lipoprotein</fullName>
    </recommendedName>
</protein>
<name>A0A3S4ZL12_9NEIS</name>
<keyword evidence="3" id="KW-1185">Reference proteome</keyword>
<reference evidence="2 3" key="1">
    <citation type="submission" date="2018-12" db="EMBL/GenBank/DDBJ databases">
        <authorList>
            <consortium name="Pathogen Informatics"/>
        </authorList>
    </citation>
    <scope>NUCLEOTIDE SEQUENCE [LARGE SCALE GENOMIC DNA]</scope>
    <source>
        <strain evidence="2 3">NCTC12742</strain>
    </source>
</reference>
<evidence type="ECO:0000256" key="1">
    <source>
        <dbReference type="SAM" id="SignalP"/>
    </source>
</evidence>
<feature type="signal peptide" evidence="1">
    <location>
        <begin position="1"/>
        <end position="19"/>
    </location>
</feature>
<accession>A0A3S4ZL12</accession>
<proteinExistence type="predicted"/>
<gene>
    <name evidence="2" type="ORF">NCTC12742_00909</name>
</gene>
<dbReference type="KEGG" id="nwe:SAMEA3174300_1533"/>
<sequence>MKKIVFSLFTLLSATVCYAAPPAKNPFTGFYADEGYAKRKQGYDWVGVHVEPLKNRHYRVLIKSRNDIKKPTCSGSFIAKPVGKHTLSAVSKAGRFYLVFEKNKLDIYSKNKTTLHYFCSGGGSLAGQYKKIR</sequence>
<evidence type="ECO:0008006" key="4">
    <source>
        <dbReference type="Google" id="ProtNLM"/>
    </source>
</evidence>
<dbReference type="OrthoDB" id="946181at2"/>
<feature type="chain" id="PRO_5018730777" description="Lipoprotein" evidence="1">
    <location>
        <begin position="20"/>
        <end position="133"/>
    </location>
</feature>
<dbReference type="AlphaFoldDB" id="A0A3S4ZL12"/>
<organism evidence="2 3">
    <name type="scientific">Neisseria weaveri</name>
    <dbReference type="NCBI Taxonomy" id="28091"/>
    <lineage>
        <taxon>Bacteria</taxon>
        <taxon>Pseudomonadati</taxon>
        <taxon>Pseudomonadota</taxon>
        <taxon>Betaproteobacteria</taxon>
        <taxon>Neisseriales</taxon>
        <taxon>Neisseriaceae</taxon>
        <taxon>Neisseria</taxon>
    </lineage>
</organism>